<accession>A0A090W9P3</accession>
<comment type="caution">
    <text evidence="1">The sequence shown here is derived from an EMBL/GenBank/DDBJ whole genome shotgun (WGS) entry which is preliminary data.</text>
</comment>
<proteinExistence type="predicted"/>
<organism evidence="1 2">
    <name type="scientific">Algibacter lectus</name>
    <dbReference type="NCBI Taxonomy" id="221126"/>
    <lineage>
        <taxon>Bacteria</taxon>
        <taxon>Pseudomonadati</taxon>
        <taxon>Bacteroidota</taxon>
        <taxon>Flavobacteriia</taxon>
        <taxon>Flavobacteriales</taxon>
        <taxon>Flavobacteriaceae</taxon>
        <taxon>Algibacter</taxon>
    </lineage>
</organism>
<evidence type="ECO:0000313" key="2">
    <source>
        <dbReference type="Proteomes" id="UP000029644"/>
    </source>
</evidence>
<dbReference type="Gene3D" id="3.40.50.1820">
    <property type="entry name" value="alpha/beta hydrolase"/>
    <property type="match status" value="1"/>
</dbReference>
<dbReference type="SUPFAM" id="SSF53474">
    <property type="entry name" value="alpha/beta-Hydrolases"/>
    <property type="match status" value="1"/>
</dbReference>
<name>A0A090W9P3_9FLAO</name>
<reference evidence="1 2" key="1">
    <citation type="journal article" date="2014" name="Genome Announc.">
        <title>Draft Genome Sequences of Marine Flavobacterium Algibacter lectus Strains SS8 and NR4.</title>
        <authorList>
            <person name="Takatani N."/>
            <person name="Nakanishi M."/>
            <person name="Meirelles P."/>
            <person name="Mino S."/>
            <person name="Suda W."/>
            <person name="Oshima K."/>
            <person name="Hattori M."/>
            <person name="Ohkuma M."/>
            <person name="Hosokawa M."/>
            <person name="Miyashita K."/>
            <person name="Thompson F.L."/>
            <person name="Niwa A."/>
            <person name="Sawabe T."/>
            <person name="Sawabe T."/>
        </authorList>
    </citation>
    <scope>NUCLEOTIDE SEQUENCE [LARGE SCALE GENOMIC DNA]</scope>
    <source>
        <strain evidence="1 2">JCM 19300</strain>
    </source>
</reference>
<gene>
    <name evidence="1" type="ORF">JCM19300_873</name>
</gene>
<evidence type="ECO:0000313" key="1">
    <source>
        <dbReference type="EMBL" id="GAL64247.1"/>
    </source>
</evidence>
<protein>
    <submittedName>
        <fullName evidence="1">Uncharacterized protein</fullName>
    </submittedName>
</protein>
<dbReference type="AlphaFoldDB" id="A0A090W9P3"/>
<dbReference type="InterPro" id="IPR029058">
    <property type="entry name" value="AB_hydrolase_fold"/>
</dbReference>
<sequence>MLDSYVYPTYNYEVSFKKTRVHLSYSLGQVAFVVKMMLLDKENFSRWLGVIKSKIKSCYLKIKLGREAQHKLEYPWPLELDDMHRLAVNNYQIIPEDLEIDLLKVEDNNIFYAHDTNYLGWREVAKGGVIRHVIPGNHKNMFQSPNDKALGQILQAILNRDHD</sequence>
<dbReference type="Proteomes" id="UP000029644">
    <property type="component" value="Unassembled WGS sequence"/>
</dbReference>
<dbReference type="EMBL" id="BBNQ01000017">
    <property type="protein sequence ID" value="GAL64247.1"/>
    <property type="molecule type" value="Genomic_DNA"/>
</dbReference>